<evidence type="ECO:0000259" key="3">
    <source>
        <dbReference type="Pfam" id="PF01915"/>
    </source>
</evidence>
<keyword evidence="2" id="KW-0326">Glycosidase</keyword>
<dbReference type="PANTHER" id="PTHR42721:SF42">
    <property type="entry name" value="FIBRONECTIN TYPE III-LIKE DOMAIN-CONTAINING PROTEIN"/>
    <property type="match status" value="1"/>
</dbReference>
<accession>A0AAV4JW62</accession>
<name>A0AAV4JW62_9GAST</name>
<dbReference type="InterPro" id="IPR002772">
    <property type="entry name" value="Glyco_hydro_3_C"/>
</dbReference>
<gene>
    <name evidence="4" type="ORF">ElyMa_005197800</name>
</gene>
<sequence length="123" mass="13977">MPQQTSTYETGSWVPILQLIGPMADNYKQMFGNLPPEQSRDFAKTPLQSLKEIFPGLHYKPVCHDQTKCTSLHKNLVEKLSKDKDLIIAALGTGPVVESEFHDRTHLELPGQQKELLLDIMKY</sequence>
<evidence type="ECO:0000313" key="5">
    <source>
        <dbReference type="Proteomes" id="UP000762676"/>
    </source>
</evidence>
<feature type="non-terminal residue" evidence="4">
    <location>
        <position position="123"/>
    </location>
</feature>
<reference evidence="4 5" key="1">
    <citation type="journal article" date="2021" name="Elife">
        <title>Chloroplast acquisition without the gene transfer in kleptoplastic sea slugs, Plakobranchus ocellatus.</title>
        <authorList>
            <person name="Maeda T."/>
            <person name="Takahashi S."/>
            <person name="Yoshida T."/>
            <person name="Shimamura S."/>
            <person name="Takaki Y."/>
            <person name="Nagai Y."/>
            <person name="Toyoda A."/>
            <person name="Suzuki Y."/>
            <person name="Arimoto A."/>
            <person name="Ishii H."/>
            <person name="Satoh N."/>
            <person name="Nishiyama T."/>
            <person name="Hasebe M."/>
            <person name="Maruyama T."/>
            <person name="Minagawa J."/>
            <person name="Obokata J."/>
            <person name="Shigenobu S."/>
        </authorList>
    </citation>
    <scope>NUCLEOTIDE SEQUENCE [LARGE SCALE GENOMIC DNA]</scope>
</reference>
<dbReference type="Gene3D" id="3.40.50.1700">
    <property type="entry name" value="Glycoside hydrolase family 3 C-terminal domain"/>
    <property type="match status" value="1"/>
</dbReference>
<dbReference type="AlphaFoldDB" id="A0AAV4JW62"/>
<dbReference type="EMBL" id="BMAT01010385">
    <property type="protein sequence ID" value="GFS25955.1"/>
    <property type="molecule type" value="Genomic_DNA"/>
</dbReference>
<dbReference type="GO" id="GO:0046556">
    <property type="term" value="F:alpha-L-arabinofuranosidase activity"/>
    <property type="evidence" value="ECO:0007669"/>
    <property type="project" value="TreeGrafter"/>
</dbReference>
<dbReference type="PANTHER" id="PTHR42721">
    <property type="entry name" value="SUGAR HYDROLASE-RELATED"/>
    <property type="match status" value="1"/>
</dbReference>
<proteinExistence type="predicted"/>
<keyword evidence="1" id="KW-0378">Hydrolase</keyword>
<evidence type="ECO:0000313" key="4">
    <source>
        <dbReference type="EMBL" id="GFS25955.1"/>
    </source>
</evidence>
<dbReference type="InterPro" id="IPR036881">
    <property type="entry name" value="Glyco_hydro_3_C_sf"/>
</dbReference>
<comment type="caution">
    <text evidence="4">The sequence shown here is derived from an EMBL/GenBank/DDBJ whole genome shotgun (WGS) entry which is preliminary data.</text>
</comment>
<dbReference type="GO" id="GO:0045493">
    <property type="term" value="P:xylan catabolic process"/>
    <property type="evidence" value="ECO:0007669"/>
    <property type="project" value="InterPro"/>
</dbReference>
<dbReference type="InterPro" id="IPR044993">
    <property type="entry name" value="BXL"/>
</dbReference>
<keyword evidence="5" id="KW-1185">Reference proteome</keyword>
<evidence type="ECO:0000256" key="2">
    <source>
        <dbReference type="ARBA" id="ARBA00023295"/>
    </source>
</evidence>
<dbReference type="GO" id="GO:0031222">
    <property type="term" value="P:arabinan catabolic process"/>
    <property type="evidence" value="ECO:0007669"/>
    <property type="project" value="TreeGrafter"/>
</dbReference>
<feature type="domain" description="Glycoside hydrolase family 3 C-terminal" evidence="3">
    <location>
        <begin position="18"/>
        <end position="121"/>
    </location>
</feature>
<dbReference type="GO" id="GO:0009044">
    <property type="term" value="F:xylan 1,4-beta-xylosidase activity"/>
    <property type="evidence" value="ECO:0007669"/>
    <property type="project" value="InterPro"/>
</dbReference>
<organism evidence="4 5">
    <name type="scientific">Elysia marginata</name>
    <dbReference type="NCBI Taxonomy" id="1093978"/>
    <lineage>
        <taxon>Eukaryota</taxon>
        <taxon>Metazoa</taxon>
        <taxon>Spiralia</taxon>
        <taxon>Lophotrochozoa</taxon>
        <taxon>Mollusca</taxon>
        <taxon>Gastropoda</taxon>
        <taxon>Heterobranchia</taxon>
        <taxon>Euthyneura</taxon>
        <taxon>Panpulmonata</taxon>
        <taxon>Sacoglossa</taxon>
        <taxon>Placobranchoidea</taxon>
        <taxon>Plakobranchidae</taxon>
        <taxon>Elysia</taxon>
    </lineage>
</organism>
<dbReference type="SUPFAM" id="SSF52279">
    <property type="entry name" value="Beta-D-glucan exohydrolase, C-terminal domain"/>
    <property type="match status" value="1"/>
</dbReference>
<evidence type="ECO:0000256" key="1">
    <source>
        <dbReference type="ARBA" id="ARBA00022801"/>
    </source>
</evidence>
<protein>
    <submittedName>
        <fullName evidence="4">Beta-D-xylosidase 4</fullName>
    </submittedName>
</protein>
<dbReference type="Pfam" id="PF01915">
    <property type="entry name" value="Glyco_hydro_3_C"/>
    <property type="match status" value="1"/>
</dbReference>
<dbReference type="Proteomes" id="UP000762676">
    <property type="component" value="Unassembled WGS sequence"/>
</dbReference>